<feature type="transmembrane region" description="Helical" evidence="1">
    <location>
        <begin position="147"/>
        <end position="170"/>
    </location>
</feature>
<dbReference type="PANTHER" id="PTHR40547">
    <property type="entry name" value="SLL0298 PROTEIN"/>
    <property type="match status" value="1"/>
</dbReference>
<keyword evidence="1" id="KW-0472">Membrane</keyword>
<dbReference type="InterPro" id="IPR018639">
    <property type="entry name" value="DUF2062"/>
</dbReference>
<evidence type="ECO:0000313" key="3">
    <source>
        <dbReference type="EMBL" id="SUS04901.1"/>
    </source>
</evidence>
<feature type="transmembrane region" description="Helical" evidence="1">
    <location>
        <begin position="70"/>
        <end position="94"/>
    </location>
</feature>
<accession>A0A380TBQ7</accession>
<dbReference type="AlphaFoldDB" id="A0A380TBQ7"/>
<evidence type="ECO:0000259" key="2">
    <source>
        <dbReference type="Pfam" id="PF09835"/>
    </source>
</evidence>
<sequence length="192" mass="21790">MRRNIGAWRRLGRLVHLRLIVPLKRSRHSPEFTARGTAIGLFWAFTPLVGIQMHLVFLTWLCMRPTRWRFNLLVGLAWTWVTNVLTMWPCYYVFYVTGRLMLGDWHLDFAYHDVVEGLKAAFLAGDDFLSSVGHVIKALLADTGLPLLLGCLPYAIGFGWGGYLWSVAYLRRRQARRSGALGEKAQPVTGGA</sequence>
<dbReference type="Pfam" id="PF09835">
    <property type="entry name" value="DUF2062"/>
    <property type="match status" value="1"/>
</dbReference>
<dbReference type="EMBL" id="UIDG01000063">
    <property type="protein sequence ID" value="SUS04901.1"/>
    <property type="molecule type" value="Genomic_DNA"/>
</dbReference>
<keyword evidence="1" id="KW-0812">Transmembrane</keyword>
<protein>
    <recommendedName>
        <fullName evidence="2">DUF2062 domain-containing protein</fullName>
    </recommendedName>
</protein>
<organism evidence="3">
    <name type="scientific">metagenome</name>
    <dbReference type="NCBI Taxonomy" id="256318"/>
    <lineage>
        <taxon>unclassified sequences</taxon>
        <taxon>metagenomes</taxon>
    </lineage>
</organism>
<dbReference type="PANTHER" id="PTHR40547:SF1">
    <property type="entry name" value="SLL0298 PROTEIN"/>
    <property type="match status" value="1"/>
</dbReference>
<keyword evidence="1" id="KW-1133">Transmembrane helix</keyword>
<feature type="domain" description="DUF2062" evidence="2">
    <location>
        <begin position="23"/>
        <end position="177"/>
    </location>
</feature>
<feature type="transmembrane region" description="Helical" evidence="1">
    <location>
        <begin position="41"/>
        <end position="63"/>
    </location>
</feature>
<reference evidence="3" key="1">
    <citation type="submission" date="2018-07" db="EMBL/GenBank/DDBJ databases">
        <authorList>
            <person name="Quirk P.G."/>
            <person name="Krulwich T.A."/>
        </authorList>
    </citation>
    <scope>NUCLEOTIDE SEQUENCE</scope>
</reference>
<name>A0A380TBQ7_9ZZZZ</name>
<proteinExistence type="predicted"/>
<gene>
    <name evidence="3" type="ORF">DF3PB_1550011</name>
</gene>
<evidence type="ECO:0000256" key="1">
    <source>
        <dbReference type="SAM" id="Phobius"/>
    </source>
</evidence>